<dbReference type="EMBL" id="BGPR01072496">
    <property type="protein sequence ID" value="GBO45405.1"/>
    <property type="molecule type" value="Genomic_DNA"/>
</dbReference>
<proteinExistence type="predicted"/>
<name>A0A4Y2X6M6_ARAVE</name>
<gene>
    <name evidence="1" type="ORF">AVEN_167824_1</name>
</gene>
<accession>A0A4Y2X6M6</accession>
<sequence>MLRSSMVLGILSKFYGTLVVNIQNVSAIIFDQLFEEQLDPNKLVSCFARCDIFSSKVQQNDVIDTTKVLLHLNSSKPYQILNVWSLHHKHGQHH</sequence>
<evidence type="ECO:0000313" key="1">
    <source>
        <dbReference type="EMBL" id="GBO45405.1"/>
    </source>
</evidence>
<evidence type="ECO:0000313" key="2">
    <source>
        <dbReference type="Proteomes" id="UP000499080"/>
    </source>
</evidence>
<keyword evidence="2" id="KW-1185">Reference proteome</keyword>
<dbReference type="Proteomes" id="UP000499080">
    <property type="component" value="Unassembled WGS sequence"/>
</dbReference>
<protein>
    <submittedName>
        <fullName evidence="1">Uncharacterized protein</fullName>
    </submittedName>
</protein>
<organism evidence="1 2">
    <name type="scientific">Araneus ventricosus</name>
    <name type="common">Orbweaver spider</name>
    <name type="synonym">Epeira ventricosa</name>
    <dbReference type="NCBI Taxonomy" id="182803"/>
    <lineage>
        <taxon>Eukaryota</taxon>
        <taxon>Metazoa</taxon>
        <taxon>Ecdysozoa</taxon>
        <taxon>Arthropoda</taxon>
        <taxon>Chelicerata</taxon>
        <taxon>Arachnida</taxon>
        <taxon>Araneae</taxon>
        <taxon>Araneomorphae</taxon>
        <taxon>Entelegynae</taxon>
        <taxon>Araneoidea</taxon>
        <taxon>Araneidae</taxon>
        <taxon>Araneus</taxon>
    </lineage>
</organism>
<comment type="caution">
    <text evidence="1">The sequence shown here is derived from an EMBL/GenBank/DDBJ whole genome shotgun (WGS) entry which is preliminary data.</text>
</comment>
<dbReference type="AlphaFoldDB" id="A0A4Y2X6M6"/>
<reference evidence="1 2" key="1">
    <citation type="journal article" date="2019" name="Sci. Rep.">
        <title>Orb-weaving spider Araneus ventricosus genome elucidates the spidroin gene catalogue.</title>
        <authorList>
            <person name="Kono N."/>
            <person name="Nakamura H."/>
            <person name="Ohtoshi R."/>
            <person name="Moran D.A.P."/>
            <person name="Shinohara A."/>
            <person name="Yoshida Y."/>
            <person name="Fujiwara M."/>
            <person name="Mori M."/>
            <person name="Tomita M."/>
            <person name="Arakawa K."/>
        </authorList>
    </citation>
    <scope>NUCLEOTIDE SEQUENCE [LARGE SCALE GENOMIC DNA]</scope>
</reference>